<dbReference type="EMBL" id="WHOB01000016">
    <property type="protein sequence ID" value="NOU78138.1"/>
    <property type="molecule type" value="Genomic_DNA"/>
</dbReference>
<sequence length="350" mass="37404">MQDHKVNSAKRKKSGIPALLALIFVIMLLAGCGNNSAADSGAGNGAAQTNAAEATPSPSPEVEPAVAEAAEATSYPLVVQDELGHEVTLNTAPTKVFAPYMEDSLVVLGVKPVGQWSNKGQGQQYLQDQLAGVPLVDFTSGLPSPEVVMAMQPDLIVLHNSYYAENGVYEQYSKIAPTYVFQQAAGDLDSSLTILGDLLGKQEEAAKGLADYRKKVEEAKTTLAPHIQDKKALIIRFNSRGMFLMGGVYGGFVLAEELGITKSDLVAAENSVELSLEVLPQIDADYIFLANDTANTGESFYKELTESALWKSIPAVQAGKVYDVDDRYWLGGGIVAYSNVIDDVLEILAP</sequence>
<feature type="chain" id="PRO_5046796812" evidence="6">
    <location>
        <begin position="38"/>
        <end position="350"/>
    </location>
</feature>
<feature type="domain" description="Fe/B12 periplasmic-binding" evidence="7">
    <location>
        <begin position="93"/>
        <end position="350"/>
    </location>
</feature>
<evidence type="ECO:0000256" key="1">
    <source>
        <dbReference type="ARBA" id="ARBA00004196"/>
    </source>
</evidence>
<evidence type="ECO:0000256" key="6">
    <source>
        <dbReference type="SAM" id="SignalP"/>
    </source>
</evidence>
<dbReference type="PANTHER" id="PTHR30532:SF1">
    <property type="entry name" value="IRON(3+)-HYDROXAMATE-BINDING PROTEIN FHUD"/>
    <property type="match status" value="1"/>
</dbReference>
<dbReference type="RefSeq" id="WP_171716250.1">
    <property type="nucleotide sequence ID" value="NZ_WHOB01000016.1"/>
</dbReference>
<evidence type="ECO:0000256" key="2">
    <source>
        <dbReference type="ARBA" id="ARBA00008814"/>
    </source>
</evidence>
<comment type="subcellular location">
    <subcellularLocation>
        <location evidence="1">Cell envelope</location>
    </subcellularLocation>
</comment>
<keyword evidence="9" id="KW-1185">Reference proteome</keyword>
<dbReference type="InterPro" id="IPR002491">
    <property type="entry name" value="ABC_transptr_periplasmic_BD"/>
</dbReference>
<evidence type="ECO:0000313" key="9">
    <source>
        <dbReference type="Proteomes" id="UP000596857"/>
    </source>
</evidence>
<keyword evidence="3" id="KW-0813">Transport</keyword>
<dbReference type="Pfam" id="PF01497">
    <property type="entry name" value="Peripla_BP_2"/>
    <property type="match status" value="1"/>
</dbReference>
<dbReference type="InterPro" id="IPR051313">
    <property type="entry name" value="Bact_iron-sidero_bind"/>
</dbReference>
<comment type="caution">
    <text evidence="8">The sequence shown here is derived from an EMBL/GenBank/DDBJ whole genome shotgun (WGS) entry which is preliminary data.</text>
</comment>
<dbReference type="Proteomes" id="UP000596857">
    <property type="component" value="Unassembled WGS sequence"/>
</dbReference>
<name>A0ABX1YBE1_9BACL</name>
<dbReference type="PROSITE" id="PS50983">
    <property type="entry name" value="FE_B12_PBP"/>
    <property type="match status" value="1"/>
</dbReference>
<dbReference type="Gene3D" id="3.40.50.1980">
    <property type="entry name" value="Nitrogenase molybdenum iron protein domain"/>
    <property type="match status" value="2"/>
</dbReference>
<keyword evidence="4 6" id="KW-0732">Signal</keyword>
<accession>A0ABX1YBE1</accession>
<protein>
    <submittedName>
        <fullName evidence="8">ABC transporter substrate-binding protein</fullName>
    </submittedName>
</protein>
<evidence type="ECO:0000256" key="5">
    <source>
        <dbReference type="SAM" id="MobiDB-lite"/>
    </source>
</evidence>
<dbReference type="PANTHER" id="PTHR30532">
    <property type="entry name" value="IRON III DICITRATE-BINDING PERIPLASMIC PROTEIN"/>
    <property type="match status" value="1"/>
</dbReference>
<feature type="region of interest" description="Disordered" evidence="5">
    <location>
        <begin position="39"/>
        <end position="67"/>
    </location>
</feature>
<proteinExistence type="inferred from homology"/>
<gene>
    <name evidence="8" type="ORF">GC101_04510</name>
</gene>
<comment type="similarity">
    <text evidence="2">Belongs to the bacterial solute-binding protein 8 family.</text>
</comment>
<dbReference type="SUPFAM" id="SSF53807">
    <property type="entry name" value="Helical backbone' metal receptor"/>
    <property type="match status" value="1"/>
</dbReference>
<organism evidence="8 9">
    <name type="scientific">Paenibacillus phytohabitans</name>
    <dbReference type="NCBI Taxonomy" id="2654978"/>
    <lineage>
        <taxon>Bacteria</taxon>
        <taxon>Bacillati</taxon>
        <taxon>Bacillota</taxon>
        <taxon>Bacilli</taxon>
        <taxon>Bacillales</taxon>
        <taxon>Paenibacillaceae</taxon>
        <taxon>Paenibacillus</taxon>
    </lineage>
</organism>
<dbReference type="PROSITE" id="PS51257">
    <property type="entry name" value="PROKAR_LIPOPROTEIN"/>
    <property type="match status" value="1"/>
</dbReference>
<evidence type="ECO:0000256" key="3">
    <source>
        <dbReference type="ARBA" id="ARBA00022448"/>
    </source>
</evidence>
<evidence type="ECO:0000256" key="4">
    <source>
        <dbReference type="ARBA" id="ARBA00022729"/>
    </source>
</evidence>
<feature type="signal peptide" evidence="6">
    <location>
        <begin position="1"/>
        <end position="37"/>
    </location>
</feature>
<evidence type="ECO:0000313" key="8">
    <source>
        <dbReference type="EMBL" id="NOU78138.1"/>
    </source>
</evidence>
<evidence type="ECO:0000259" key="7">
    <source>
        <dbReference type="PROSITE" id="PS50983"/>
    </source>
</evidence>
<reference evidence="8 9" key="1">
    <citation type="submission" date="2019-10" db="EMBL/GenBank/DDBJ databases">
        <title>Description of Paenibacillus terricola sp. nov.</title>
        <authorList>
            <person name="Carlier A."/>
            <person name="Qi S."/>
        </authorList>
    </citation>
    <scope>NUCLEOTIDE SEQUENCE [LARGE SCALE GENOMIC DNA]</scope>
    <source>
        <strain evidence="8 9">LMG 31459</strain>
    </source>
</reference>